<dbReference type="NCBIfam" id="TIGR01549">
    <property type="entry name" value="HAD-SF-IA-v1"/>
    <property type="match status" value="1"/>
</dbReference>
<dbReference type="InterPro" id="IPR023214">
    <property type="entry name" value="HAD_sf"/>
</dbReference>
<keyword evidence="2" id="KW-0378">Hydrolase</keyword>
<dbReference type="AlphaFoldDB" id="A0A7Y0M0D5"/>
<evidence type="ECO:0000313" key="3">
    <source>
        <dbReference type="Proteomes" id="UP000562124"/>
    </source>
</evidence>
<dbReference type="InterPro" id="IPR036412">
    <property type="entry name" value="HAD-like_sf"/>
</dbReference>
<keyword evidence="3" id="KW-1185">Reference proteome</keyword>
<dbReference type="Pfam" id="PF00702">
    <property type="entry name" value="Hydrolase"/>
    <property type="match status" value="1"/>
</dbReference>
<comment type="caution">
    <text evidence="2">The sequence shown here is derived from an EMBL/GenBank/DDBJ whole genome shotgun (WGS) entry which is preliminary data.</text>
</comment>
<dbReference type="Proteomes" id="UP000562124">
    <property type="component" value="Unassembled WGS sequence"/>
</dbReference>
<sequence length="242" mass="25678">MTEPRTSDAPRTSDENDGAAPPGAVLLDIDGTLVDSNYLHVHAWTEAFAAAGRPVDAWRIHRGIGMGSGQLLDDLLGPDAERLAGQVKDEHARRYLELAGLLRPFDGARDLVRALVDRGAAVVLATSAAPDELEKLREVLDVDEHVLVVGAGDVEEAKPEPDLVESALRKADVPPERAVFVGDSRWDAIACARADVPCVGVLTGGTSATELAEEGVVAVYDDVAHLLRELDRSPLAAAWSDG</sequence>
<dbReference type="RefSeq" id="WP_169325487.1">
    <property type="nucleotide sequence ID" value="NZ_JABCJJ010000024.1"/>
</dbReference>
<dbReference type="GO" id="GO:0008967">
    <property type="term" value="F:phosphoglycolate phosphatase activity"/>
    <property type="evidence" value="ECO:0007669"/>
    <property type="project" value="TreeGrafter"/>
</dbReference>
<dbReference type="InterPro" id="IPR050155">
    <property type="entry name" value="HAD-like_hydrolase_sf"/>
</dbReference>
<proteinExistence type="predicted"/>
<gene>
    <name evidence="2" type="ORF">HIR71_12920</name>
</gene>
<reference evidence="2 3" key="1">
    <citation type="submission" date="2020-04" db="EMBL/GenBank/DDBJ databases">
        <title>Sequencing and Assembly of C. fimi.</title>
        <authorList>
            <person name="Ramsey A.R."/>
        </authorList>
    </citation>
    <scope>NUCLEOTIDE SEQUENCE [LARGE SCALE GENOMIC DNA]</scope>
    <source>
        <strain evidence="2 3">SB</strain>
    </source>
</reference>
<dbReference type="SFLD" id="SFLDS00003">
    <property type="entry name" value="Haloacid_Dehalogenase"/>
    <property type="match status" value="1"/>
</dbReference>
<dbReference type="SFLD" id="SFLDG01129">
    <property type="entry name" value="C1.5:_HAD__Beta-PGM__Phosphata"/>
    <property type="match status" value="1"/>
</dbReference>
<dbReference type="GO" id="GO:0005829">
    <property type="term" value="C:cytosol"/>
    <property type="evidence" value="ECO:0007669"/>
    <property type="project" value="TreeGrafter"/>
</dbReference>
<dbReference type="EMBL" id="JABCJJ010000024">
    <property type="protein sequence ID" value="NMR21109.1"/>
    <property type="molecule type" value="Genomic_DNA"/>
</dbReference>
<dbReference type="GO" id="GO:0006281">
    <property type="term" value="P:DNA repair"/>
    <property type="evidence" value="ECO:0007669"/>
    <property type="project" value="TreeGrafter"/>
</dbReference>
<evidence type="ECO:0000313" key="2">
    <source>
        <dbReference type="EMBL" id="NMR21109.1"/>
    </source>
</evidence>
<dbReference type="PANTHER" id="PTHR43434">
    <property type="entry name" value="PHOSPHOGLYCOLATE PHOSPHATASE"/>
    <property type="match status" value="1"/>
</dbReference>
<feature type="compositionally biased region" description="Basic and acidic residues" evidence="1">
    <location>
        <begin position="1"/>
        <end position="14"/>
    </location>
</feature>
<feature type="region of interest" description="Disordered" evidence="1">
    <location>
        <begin position="1"/>
        <end position="22"/>
    </location>
</feature>
<dbReference type="InterPro" id="IPR006439">
    <property type="entry name" value="HAD-SF_hydro_IA"/>
</dbReference>
<protein>
    <submittedName>
        <fullName evidence="2">HAD family hydrolase</fullName>
    </submittedName>
</protein>
<dbReference type="PANTHER" id="PTHR43434:SF16">
    <property type="entry name" value="BLL8046 PROTEIN"/>
    <property type="match status" value="1"/>
</dbReference>
<name>A0A7Y0M0D5_CELFI</name>
<dbReference type="SUPFAM" id="SSF56784">
    <property type="entry name" value="HAD-like"/>
    <property type="match status" value="1"/>
</dbReference>
<organism evidence="2 3">
    <name type="scientific">Cellulomonas fimi</name>
    <dbReference type="NCBI Taxonomy" id="1708"/>
    <lineage>
        <taxon>Bacteria</taxon>
        <taxon>Bacillati</taxon>
        <taxon>Actinomycetota</taxon>
        <taxon>Actinomycetes</taxon>
        <taxon>Micrococcales</taxon>
        <taxon>Cellulomonadaceae</taxon>
        <taxon>Cellulomonas</taxon>
    </lineage>
</organism>
<dbReference type="Gene3D" id="1.10.150.240">
    <property type="entry name" value="Putative phosphatase, domain 2"/>
    <property type="match status" value="1"/>
</dbReference>
<accession>A0A7Y0M0D5</accession>
<evidence type="ECO:0000256" key="1">
    <source>
        <dbReference type="SAM" id="MobiDB-lite"/>
    </source>
</evidence>
<dbReference type="Gene3D" id="3.40.50.1000">
    <property type="entry name" value="HAD superfamily/HAD-like"/>
    <property type="match status" value="1"/>
</dbReference>
<dbReference type="InterPro" id="IPR023198">
    <property type="entry name" value="PGP-like_dom2"/>
</dbReference>